<dbReference type="InterPro" id="IPR038488">
    <property type="entry name" value="Integrase_DNA-bd_sf"/>
</dbReference>
<reference evidence="4" key="1">
    <citation type="journal article" date="2014" name="Int. J. Syst. Evol. Microbiol.">
        <title>Complete genome sequence of Corynebacterium casei LMG S-19264T (=DSM 44701T), isolated from a smear-ripened cheese.</title>
        <authorList>
            <consortium name="US DOE Joint Genome Institute (JGI-PGF)"/>
            <person name="Walter F."/>
            <person name="Albersmeier A."/>
            <person name="Kalinowski J."/>
            <person name="Ruckert C."/>
        </authorList>
    </citation>
    <scope>NUCLEOTIDE SEQUENCE</scope>
    <source>
        <strain evidence="4">KCTC 12344</strain>
    </source>
</reference>
<comment type="similarity">
    <text evidence="1">Belongs to the 'phage' integrase family.</text>
</comment>
<evidence type="ECO:0000256" key="2">
    <source>
        <dbReference type="ARBA" id="ARBA00022908"/>
    </source>
</evidence>
<name>A0AA87XZ23_9BURK</name>
<dbReference type="RefSeq" id="WP_307721921.1">
    <property type="nucleotide sequence ID" value="NZ_BMWW01000001.1"/>
</dbReference>
<evidence type="ECO:0000259" key="3">
    <source>
        <dbReference type="Pfam" id="PF13356"/>
    </source>
</evidence>
<evidence type="ECO:0000313" key="4">
    <source>
        <dbReference type="EMBL" id="GGY73182.1"/>
    </source>
</evidence>
<feature type="domain" description="Integrase DNA-binding" evidence="3">
    <location>
        <begin position="24"/>
        <end position="93"/>
    </location>
</feature>
<organism evidence="4 5">
    <name type="scientific">Pseudoduganella plicata</name>
    <dbReference type="NCBI Taxonomy" id="321984"/>
    <lineage>
        <taxon>Bacteria</taxon>
        <taxon>Pseudomonadati</taxon>
        <taxon>Pseudomonadota</taxon>
        <taxon>Betaproteobacteria</taxon>
        <taxon>Burkholderiales</taxon>
        <taxon>Oxalobacteraceae</taxon>
        <taxon>Telluria group</taxon>
        <taxon>Pseudoduganella</taxon>
    </lineage>
</organism>
<evidence type="ECO:0000256" key="1">
    <source>
        <dbReference type="ARBA" id="ARBA00008857"/>
    </source>
</evidence>
<dbReference type="InterPro" id="IPR050808">
    <property type="entry name" value="Phage_Integrase"/>
</dbReference>
<dbReference type="Pfam" id="PF13356">
    <property type="entry name" value="Arm-DNA-bind_3"/>
    <property type="match status" value="1"/>
</dbReference>
<dbReference type="PANTHER" id="PTHR30629">
    <property type="entry name" value="PROPHAGE INTEGRASE"/>
    <property type="match status" value="1"/>
</dbReference>
<keyword evidence="2" id="KW-0229">DNA integration</keyword>
<gene>
    <name evidence="4" type="ORF">GCM10007388_01570</name>
</gene>
<reference evidence="4" key="2">
    <citation type="submission" date="2022-12" db="EMBL/GenBank/DDBJ databases">
        <authorList>
            <person name="Sun Q."/>
            <person name="Kim S."/>
        </authorList>
    </citation>
    <scope>NUCLEOTIDE SEQUENCE</scope>
    <source>
        <strain evidence="4">KCTC 12344</strain>
    </source>
</reference>
<protein>
    <recommendedName>
        <fullName evidence="3">Integrase DNA-binding domain-containing protein</fullName>
    </recommendedName>
</protein>
<dbReference type="AlphaFoldDB" id="A0AA87XZ23"/>
<dbReference type="PANTHER" id="PTHR30629:SF6">
    <property type="entry name" value="PROPHAGE INTEGRASE INTA-RELATED"/>
    <property type="match status" value="1"/>
</dbReference>
<proteinExistence type="inferred from homology"/>
<dbReference type="Proteomes" id="UP000619512">
    <property type="component" value="Unassembled WGS sequence"/>
</dbReference>
<evidence type="ECO:0000313" key="5">
    <source>
        <dbReference type="Proteomes" id="UP000619512"/>
    </source>
</evidence>
<dbReference type="GO" id="GO:0015074">
    <property type="term" value="P:DNA integration"/>
    <property type="evidence" value="ECO:0007669"/>
    <property type="project" value="UniProtKB-KW"/>
</dbReference>
<comment type="caution">
    <text evidence="4">The sequence shown here is derived from an EMBL/GenBank/DDBJ whole genome shotgun (WGS) entry which is preliminary data.</text>
</comment>
<dbReference type="InterPro" id="IPR025166">
    <property type="entry name" value="Integrase_DNA_bind_dom"/>
</dbReference>
<dbReference type="EMBL" id="BMWW01000001">
    <property type="protein sequence ID" value="GGY73182.1"/>
    <property type="molecule type" value="Genomic_DNA"/>
</dbReference>
<accession>A0AA87XZ23</accession>
<sequence length="197" mass="21745">MAKINLTASRLAEFRCPEGKSQAFLWDSTAPGLGIRATPRGASAYIFQSEYQGRTLRMTIGGITARSIAEARVKARELQAMVDDGRDPRLVKAEIIAADTAKRERNRVEAVTVAVAWAEYIHARREMWGDRHYRDHIAKSKAGGTASARGTRGRGVTIEGPLYVFMAMRLSSLDAATIEAWAQREGKVRPTAARLAW</sequence>
<dbReference type="Gene3D" id="3.30.160.390">
    <property type="entry name" value="Integrase, DNA-binding domain"/>
    <property type="match status" value="1"/>
</dbReference>